<keyword evidence="3 6" id="KW-0378">Hydrolase</keyword>
<name>A0A517TC84_9PLAN</name>
<proteinExistence type="inferred from homology"/>
<comment type="similarity">
    <text evidence="1">Belongs to the sulfatase family.</text>
</comment>
<evidence type="ECO:0000256" key="2">
    <source>
        <dbReference type="ARBA" id="ARBA00022723"/>
    </source>
</evidence>
<dbReference type="InterPro" id="IPR024607">
    <property type="entry name" value="Sulfatase_CS"/>
</dbReference>
<evidence type="ECO:0000256" key="4">
    <source>
        <dbReference type="ARBA" id="ARBA00022837"/>
    </source>
</evidence>
<feature type="domain" description="Sulfatase N-terminal" evidence="5">
    <location>
        <begin position="65"/>
        <end position="479"/>
    </location>
</feature>
<dbReference type="InterPro" id="IPR000917">
    <property type="entry name" value="Sulfatase_N"/>
</dbReference>
<reference evidence="6 7" key="1">
    <citation type="submission" date="2019-02" db="EMBL/GenBank/DDBJ databases">
        <title>Deep-cultivation of Planctomycetes and their phenomic and genomic characterization uncovers novel biology.</title>
        <authorList>
            <person name="Wiegand S."/>
            <person name="Jogler M."/>
            <person name="Boedeker C."/>
            <person name="Pinto D."/>
            <person name="Vollmers J."/>
            <person name="Rivas-Marin E."/>
            <person name="Kohn T."/>
            <person name="Peeters S.H."/>
            <person name="Heuer A."/>
            <person name="Rast P."/>
            <person name="Oberbeckmann S."/>
            <person name="Bunk B."/>
            <person name="Jeske O."/>
            <person name="Meyerdierks A."/>
            <person name="Storesund J.E."/>
            <person name="Kallscheuer N."/>
            <person name="Luecker S."/>
            <person name="Lage O.M."/>
            <person name="Pohl T."/>
            <person name="Merkel B.J."/>
            <person name="Hornburger P."/>
            <person name="Mueller R.-W."/>
            <person name="Bruemmer F."/>
            <person name="Labrenz M."/>
            <person name="Spormann A.M."/>
            <person name="Op den Camp H."/>
            <person name="Overmann J."/>
            <person name="Amann R."/>
            <person name="Jetten M.S.M."/>
            <person name="Mascher T."/>
            <person name="Medema M.H."/>
            <person name="Devos D.P."/>
            <person name="Kaster A.-K."/>
            <person name="Ovreas L."/>
            <person name="Rohde M."/>
            <person name="Galperin M.Y."/>
            <person name="Jogler C."/>
        </authorList>
    </citation>
    <scope>NUCLEOTIDE SEQUENCE [LARGE SCALE GENOMIC DNA]</scope>
    <source>
        <strain evidence="6 7">V22</strain>
    </source>
</reference>
<evidence type="ECO:0000256" key="3">
    <source>
        <dbReference type="ARBA" id="ARBA00022801"/>
    </source>
</evidence>
<dbReference type="EC" id="3.1.6.1" evidence="6"/>
<evidence type="ECO:0000256" key="1">
    <source>
        <dbReference type="ARBA" id="ARBA00008779"/>
    </source>
</evidence>
<dbReference type="InterPro" id="IPR017850">
    <property type="entry name" value="Alkaline_phosphatase_core_sf"/>
</dbReference>
<dbReference type="GO" id="GO:0004065">
    <property type="term" value="F:arylsulfatase activity"/>
    <property type="evidence" value="ECO:0007669"/>
    <property type="project" value="UniProtKB-EC"/>
</dbReference>
<dbReference type="SUPFAM" id="SSF53649">
    <property type="entry name" value="Alkaline phosphatase-like"/>
    <property type="match status" value="1"/>
</dbReference>
<dbReference type="Gene3D" id="3.40.720.10">
    <property type="entry name" value="Alkaline Phosphatase, subunit A"/>
    <property type="match status" value="1"/>
</dbReference>
<dbReference type="PANTHER" id="PTHR42693:SF43">
    <property type="entry name" value="BLL2667 PROTEIN"/>
    <property type="match status" value="1"/>
</dbReference>
<protein>
    <submittedName>
        <fullName evidence="6">Arylsulfatase</fullName>
        <ecNumber evidence="6">3.1.6.1</ecNumber>
    </submittedName>
</protein>
<keyword evidence="4" id="KW-0106">Calcium</keyword>
<dbReference type="AlphaFoldDB" id="A0A517TC84"/>
<keyword evidence="2" id="KW-0479">Metal-binding</keyword>
<dbReference type="PROSITE" id="PS00523">
    <property type="entry name" value="SULFATASE_1"/>
    <property type="match status" value="1"/>
</dbReference>
<sequence length="780" mass="85901">MNRVLAASLAGIGAFLVASSIGISAEPERSELPIPLSPFEGKIEKTFEGSKQDYPQPVSPPEGAPNIVLILIDDLGFGHPSTFGGPIPTPALDRLASEGIKYNRFHTTAICSPTRVALLTGRNHHQCGFGTITELSTGYPGYHSIWPRNCASIAEILKDNGYSTAAWGKWHNTPDWETSPIGPFDRWPTGLGFEYFYGFQGGETSQWYPQLFRNTTPVEQPKTPDEGYHLTEDLTDDAIAWIKQQQSIAPDKPYFVYFATGATHAPLHAPEEWIEKFEGQFDQGWDTIREETLDRQKSIGVVPENTKLTPRPTEIPGWDGLSEDAKRLYARHQEAFAGFLAHTDHHVGRLLDAIRSMPNADNTLIIYVAGDNGPSAEGSLTGTTNNMMTQNGIPDTLESQLDELSEIGGPKHENHYPVGWAWAGSSPFQWMKRVPSHFGGTRNGLVVSWPAKLKEVGELRSQFHHVIDIAPTILDAVGIPEPKSVNGIEQTPMAGISMKYSIIDPHADGRRKTQYFETGGHRAIYHDGWVATAFQGVPWELAGSKGFDDIRWELYNVEEDFSQAVNLADEHPNKLNELKSIFDQEAEKFNVYPLDDRFAERVVNPERPSVTRGRTSFHYSPGTARIPEGSAPSIYQRSHTIEATITIPDSNASGVIAAEGGSAGGYSLYLDNGKLVYEYNYFGKERPKVVSDQPLPTGQSKVSMTYVQAEKSEVATGGTVTLKVDGQKVGEGELPHVIPKRFSATETLDIGKDLGSTVTPAYEAPFEFNGEIEKVTITLD</sequence>
<evidence type="ECO:0000259" key="5">
    <source>
        <dbReference type="Pfam" id="PF00884"/>
    </source>
</evidence>
<dbReference type="GO" id="GO:0046872">
    <property type="term" value="F:metal ion binding"/>
    <property type="evidence" value="ECO:0007669"/>
    <property type="project" value="UniProtKB-KW"/>
</dbReference>
<dbReference type="InterPro" id="IPR013320">
    <property type="entry name" value="ConA-like_dom_sf"/>
</dbReference>
<dbReference type="PANTHER" id="PTHR42693">
    <property type="entry name" value="ARYLSULFATASE FAMILY MEMBER"/>
    <property type="match status" value="1"/>
</dbReference>
<evidence type="ECO:0000313" key="7">
    <source>
        <dbReference type="Proteomes" id="UP000319976"/>
    </source>
</evidence>
<dbReference type="KEGG" id="chya:V22_32470"/>
<evidence type="ECO:0000313" key="6">
    <source>
        <dbReference type="EMBL" id="QDT65983.1"/>
    </source>
</evidence>
<dbReference type="CDD" id="cd16025">
    <property type="entry name" value="PAS_like"/>
    <property type="match status" value="1"/>
</dbReference>
<organism evidence="6 7">
    <name type="scientific">Calycomorphotria hydatis</name>
    <dbReference type="NCBI Taxonomy" id="2528027"/>
    <lineage>
        <taxon>Bacteria</taxon>
        <taxon>Pseudomonadati</taxon>
        <taxon>Planctomycetota</taxon>
        <taxon>Planctomycetia</taxon>
        <taxon>Planctomycetales</taxon>
        <taxon>Planctomycetaceae</taxon>
        <taxon>Calycomorphotria</taxon>
    </lineage>
</organism>
<dbReference type="Proteomes" id="UP000319976">
    <property type="component" value="Chromosome"/>
</dbReference>
<accession>A0A517TC84</accession>
<dbReference type="Pfam" id="PF00884">
    <property type="entry name" value="Sulfatase"/>
    <property type="match status" value="1"/>
</dbReference>
<dbReference type="RefSeq" id="WP_197440122.1">
    <property type="nucleotide sequence ID" value="NZ_CP036316.1"/>
</dbReference>
<dbReference type="EMBL" id="CP036316">
    <property type="protein sequence ID" value="QDT65983.1"/>
    <property type="molecule type" value="Genomic_DNA"/>
</dbReference>
<dbReference type="Gene3D" id="3.30.1120.10">
    <property type="match status" value="1"/>
</dbReference>
<gene>
    <name evidence="6" type="primary">atsA_26</name>
    <name evidence="6" type="ORF">V22_32470</name>
</gene>
<keyword evidence="7" id="KW-1185">Reference proteome</keyword>
<dbReference type="InterPro" id="IPR050738">
    <property type="entry name" value="Sulfatase"/>
</dbReference>
<dbReference type="SUPFAM" id="SSF49899">
    <property type="entry name" value="Concanavalin A-like lectins/glucanases"/>
    <property type="match status" value="1"/>
</dbReference>